<proteinExistence type="predicted"/>
<comment type="caution">
    <text evidence="2">The sequence shown here is derived from an EMBL/GenBank/DDBJ whole genome shotgun (WGS) entry which is preliminary data.</text>
</comment>
<evidence type="ECO:0000256" key="1">
    <source>
        <dbReference type="SAM" id="MobiDB-lite"/>
    </source>
</evidence>
<evidence type="ECO:0000313" key="3">
    <source>
        <dbReference type="Proteomes" id="UP001499987"/>
    </source>
</evidence>
<evidence type="ECO:0000313" key="2">
    <source>
        <dbReference type="EMBL" id="GAA1129271.1"/>
    </source>
</evidence>
<sequence>MCVSSVAKAAGDAMFTVSAMEHLVATWVVKVWQNRRLGQHAPPWAPDQRHSPNTLFASSFAQGGFGLRIPSPDSYYGVLPASYVMIHRKRGVKIKNLWYDGPALDDHRGRRSPRGGKHAGLWRIRRDPRDRREVFFEDLSGRWHALRWNGLPPEGEVPAFSDARVDELLVEAARRGLAPRDDRDLLPVLLDLLGEHVPVEQWLGRRAEKAAGKRGRAGQAREEQRAQAADRDRHRPRQGIEPIRDTAAEVVPLQRARQVRSAVDADRRRRRERAVPSPMKPPGLLGTGDRERDPFLLPSPDDDGEPDE</sequence>
<feature type="compositionally biased region" description="Basic and acidic residues" evidence="1">
    <location>
        <begin position="219"/>
        <end position="233"/>
    </location>
</feature>
<dbReference type="EMBL" id="BAAALD010000195">
    <property type="protein sequence ID" value="GAA1129271.1"/>
    <property type="molecule type" value="Genomic_DNA"/>
</dbReference>
<reference evidence="3" key="1">
    <citation type="journal article" date="2019" name="Int. J. Syst. Evol. Microbiol.">
        <title>The Global Catalogue of Microorganisms (GCM) 10K type strain sequencing project: providing services to taxonomists for standard genome sequencing and annotation.</title>
        <authorList>
            <consortium name="The Broad Institute Genomics Platform"/>
            <consortium name="The Broad Institute Genome Sequencing Center for Infectious Disease"/>
            <person name="Wu L."/>
            <person name="Ma J."/>
        </authorList>
    </citation>
    <scope>NUCLEOTIDE SEQUENCE [LARGE SCALE GENOMIC DNA]</scope>
    <source>
        <strain evidence="3">JCM 13002</strain>
    </source>
</reference>
<name>A0ABP4EVR6_9ACTN</name>
<organism evidence="2 3">
    <name type="scientific">Kitasatospora arboriphila</name>
    <dbReference type="NCBI Taxonomy" id="258052"/>
    <lineage>
        <taxon>Bacteria</taxon>
        <taxon>Bacillati</taxon>
        <taxon>Actinomycetota</taxon>
        <taxon>Actinomycetes</taxon>
        <taxon>Kitasatosporales</taxon>
        <taxon>Streptomycetaceae</taxon>
        <taxon>Kitasatospora</taxon>
    </lineage>
</organism>
<protein>
    <submittedName>
        <fullName evidence="2">Uncharacterized protein</fullName>
    </submittedName>
</protein>
<accession>A0ABP4EVR6</accession>
<dbReference type="Proteomes" id="UP001499987">
    <property type="component" value="Unassembled WGS sequence"/>
</dbReference>
<gene>
    <name evidence="2" type="ORF">GCM10009663_77840</name>
</gene>
<feature type="region of interest" description="Disordered" evidence="1">
    <location>
        <begin position="208"/>
        <end position="308"/>
    </location>
</feature>
<keyword evidence="3" id="KW-1185">Reference proteome</keyword>